<name>A0A0G1PNA6_9BACT</name>
<gene>
    <name evidence="1" type="ORF">UX48_C0040G0001</name>
</gene>
<dbReference type="SUPFAM" id="SSF51261">
    <property type="entry name" value="Duplicated hybrid motif"/>
    <property type="match status" value="1"/>
</dbReference>
<dbReference type="CDD" id="cd12797">
    <property type="entry name" value="M23_peptidase"/>
    <property type="match status" value="1"/>
</dbReference>
<evidence type="ECO:0000313" key="2">
    <source>
        <dbReference type="Proteomes" id="UP000034067"/>
    </source>
</evidence>
<dbReference type="Proteomes" id="UP000034067">
    <property type="component" value="Unassembled WGS sequence"/>
</dbReference>
<protein>
    <submittedName>
        <fullName evidence="1">Uncharacterized protein</fullName>
    </submittedName>
</protein>
<proteinExistence type="predicted"/>
<reference evidence="1 2" key="1">
    <citation type="journal article" date="2015" name="Nature">
        <title>rRNA introns, odd ribosomes, and small enigmatic genomes across a large radiation of phyla.</title>
        <authorList>
            <person name="Brown C.T."/>
            <person name="Hug L.A."/>
            <person name="Thomas B.C."/>
            <person name="Sharon I."/>
            <person name="Castelle C.J."/>
            <person name="Singh A."/>
            <person name="Wilkins M.J."/>
            <person name="Williams K.H."/>
            <person name="Banfield J.F."/>
        </authorList>
    </citation>
    <scope>NUCLEOTIDE SEQUENCE [LARGE SCALE GENOMIC DNA]</scope>
</reference>
<dbReference type="Gene3D" id="2.70.70.10">
    <property type="entry name" value="Glucose Permease (Domain IIA)"/>
    <property type="match status" value="1"/>
</dbReference>
<comment type="caution">
    <text evidence="1">The sequence shown here is derived from an EMBL/GenBank/DDBJ whole genome shotgun (WGS) entry which is preliminary data.</text>
</comment>
<dbReference type="AlphaFoldDB" id="A0A0G1PNA6"/>
<feature type="non-terminal residue" evidence="1">
    <location>
        <position position="1"/>
    </location>
</feature>
<evidence type="ECO:0000313" key="1">
    <source>
        <dbReference type="EMBL" id="KKU34279.1"/>
    </source>
</evidence>
<dbReference type="InterPro" id="IPR011055">
    <property type="entry name" value="Dup_hybrid_motif"/>
</dbReference>
<accession>A0A0G1PNA6</accession>
<sequence>PGQEVRQGQQIAQVGGGWDRRNVRMIGAGRSTGCHLHFETRGPWGVKNVLSQYRRGALVTTPAAVVAIDSSATGAGDNLPDDNSSEN</sequence>
<organism evidence="1 2">
    <name type="scientific">Candidatus Azambacteria bacterium GW2011_GWB1_46_27</name>
    <dbReference type="NCBI Taxonomy" id="1618617"/>
    <lineage>
        <taxon>Bacteria</taxon>
        <taxon>Candidatus Azamiibacteriota</taxon>
    </lineage>
</organism>
<dbReference type="EMBL" id="LCMJ01000040">
    <property type="protein sequence ID" value="KKU34279.1"/>
    <property type="molecule type" value="Genomic_DNA"/>
</dbReference>